<evidence type="ECO:0000313" key="5">
    <source>
        <dbReference type="Proteomes" id="UP001215151"/>
    </source>
</evidence>
<comment type="caution">
    <text evidence="4">The sequence shown here is derived from an EMBL/GenBank/DDBJ whole genome shotgun (WGS) entry which is preliminary data.</text>
</comment>
<evidence type="ECO:0000259" key="3">
    <source>
        <dbReference type="Pfam" id="PF01370"/>
    </source>
</evidence>
<dbReference type="AlphaFoldDB" id="A0AAD7U143"/>
<reference evidence="4" key="1">
    <citation type="submission" date="2022-11" db="EMBL/GenBank/DDBJ databases">
        <title>Genome Sequence of Cubamyces cubensis.</title>
        <authorList>
            <person name="Buettner E."/>
        </authorList>
    </citation>
    <scope>NUCLEOTIDE SEQUENCE</scope>
    <source>
        <strain evidence="4">MPL-01</strain>
    </source>
</reference>
<dbReference type="Pfam" id="PF01370">
    <property type="entry name" value="Epimerase"/>
    <property type="match status" value="1"/>
</dbReference>
<accession>A0AAD7U143</accession>
<dbReference type="PANTHER" id="PTHR10366:SF564">
    <property type="entry name" value="STEROL-4-ALPHA-CARBOXYLATE 3-DEHYDROGENASE, DECARBOXYLATING"/>
    <property type="match status" value="1"/>
</dbReference>
<organism evidence="4 5">
    <name type="scientific">Trametes cubensis</name>
    <dbReference type="NCBI Taxonomy" id="1111947"/>
    <lineage>
        <taxon>Eukaryota</taxon>
        <taxon>Fungi</taxon>
        <taxon>Dikarya</taxon>
        <taxon>Basidiomycota</taxon>
        <taxon>Agaricomycotina</taxon>
        <taxon>Agaricomycetes</taxon>
        <taxon>Polyporales</taxon>
        <taxon>Polyporaceae</taxon>
        <taxon>Trametes</taxon>
    </lineage>
</organism>
<dbReference type="EMBL" id="JAPEVG010000023">
    <property type="protein sequence ID" value="KAJ8495532.1"/>
    <property type="molecule type" value="Genomic_DNA"/>
</dbReference>
<dbReference type="InterPro" id="IPR036291">
    <property type="entry name" value="NAD(P)-bd_dom_sf"/>
</dbReference>
<dbReference type="SUPFAM" id="SSF51735">
    <property type="entry name" value="NAD(P)-binding Rossmann-fold domains"/>
    <property type="match status" value="1"/>
</dbReference>
<proteinExistence type="inferred from homology"/>
<evidence type="ECO:0000313" key="4">
    <source>
        <dbReference type="EMBL" id="KAJ8495532.1"/>
    </source>
</evidence>
<name>A0AAD7U143_9APHY</name>
<evidence type="ECO:0000256" key="2">
    <source>
        <dbReference type="ARBA" id="ARBA00023445"/>
    </source>
</evidence>
<gene>
    <name evidence="4" type="ORF">ONZ51_g1636</name>
</gene>
<dbReference type="PANTHER" id="PTHR10366">
    <property type="entry name" value="NAD DEPENDENT EPIMERASE/DEHYDRATASE"/>
    <property type="match status" value="1"/>
</dbReference>
<comment type="similarity">
    <text evidence="2">Belongs to the NAD(P)-dependent epimerase/dehydratase family. Dihydroflavonol-4-reductase subfamily.</text>
</comment>
<protein>
    <recommendedName>
        <fullName evidence="3">NAD-dependent epimerase/dehydratase domain-containing protein</fullName>
    </recommendedName>
</protein>
<evidence type="ECO:0000256" key="1">
    <source>
        <dbReference type="ARBA" id="ARBA00023002"/>
    </source>
</evidence>
<keyword evidence="5" id="KW-1185">Reference proteome</keyword>
<dbReference type="InterPro" id="IPR001509">
    <property type="entry name" value="Epimerase_deHydtase"/>
</dbReference>
<dbReference type="InterPro" id="IPR050425">
    <property type="entry name" value="NAD(P)_dehydrat-like"/>
</dbReference>
<dbReference type="Gene3D" id="3.40.50.720">
    <property type="entry name" value="NAD(P)-binding Rossmann-like Domain"/>
    <property type="match status" value="1"/>
</dbReference>
<keyword evidence="1" id="KW-0560">Oxidoreductase</keyword>
<feature type="domain" description="NAD-dependent epimerase/dehydratase" evidence="3">
    <location>
        <begin position="33"/>
        <end position="192"/>
    </location>
</feature>
<sequence>MQQQWMDVDLMFASTARSRNPWTAFKATPVTFDLEGPEDYIKPALKGTMGILKSAAKRSDIKQVVVTSSIGAVGESIASVEKTKVYTEEDWNENAYNASKVLSEQAAWRYFRENKDTLPFELSVIAPGGILGPLRDEPSSSSAFSTPSAKLEWEQLFANPPPPEPFPSFPFSYVDIRDVAEMHIRALEMEEAAGERFIDCSQGPELRPHLIVSGEKARQKLGIVYKTVPKTLKDLAEDFRSRGWLRHLDGL</sequence>
<dbReference type="Proteomes" id="UP001215151">
    <property type="component" value="Unassembled WGS sequence"/>
</dbReference>
<dbReference type="GO" id="GO:0016616">
    <property type="term" value="F:oxidoreductase activity, acting on the CH-OH group of donors, NAD or NADP as acceptor"/>
    <property type="evidence" value="ECO:0007669"/>
    <property type="project" value="TreeGrafter"/>
</dbReference>